<name>I1GWT8_BRADI</name>
<organism evidence="3">
    <name type="scientific">Brachypodium distachyon</name>
    <name type="common">Purple false brome</name>
    <name type="synonym">Trachynia distachya</name>
    <dbReference type="NCBI Taxonomy" id="15368"/>
    <lineage>
        <taxon>Eukaryota</taxon>
        <taxon>Viridiplantae</taxon>
        <taxon>Streptophyta</taxon>
        <taxon>Embryophyta</taxon>
        <taxon>Tracheophyta</taxon>
        <taxon>Spermatophyta</taxon>
        <taxon>Magnoliopsida</taxon>
        <taxon>Liliopsida</taxon>
        <taxon>Poales</taxon>
        <taxon>Poaceae</taxon>
        <taxon>BOP clade</taxon>
        <taxon>Pooideae</taxon>
        <taxon>Stipodae</taxon>
        <taxon>Brachypodieae</taxon>
        <taxon>Brachypodium</taxon>
    </lineage>
</organism>
<dbReference type="PANTHER" id="PTHR35742:SF1">
    <property type="entry name" value="THYLAKOID LUMENAL 16.5 KDA PROTEIN, CHLOROPLASTIC"/>
    <property type="match status" value="1"/>
</dbReference>
<dbReference type="InterPro" id="IPR038862">
    <property type="entry name" value="MPH2"/>
</dbReference>
<evidence type="ECO:0000259" key="1">
    <source>
        <dbReference type="Pfam" id="PF20675"/>
    </source>
</evidence>
<keyword evidence="4" id="KW-1185">Reference proteome</keyword>
<dbReference type="STRING" id="15368.I1GWT8"/>
<dbReference type="Pfam" id="PF20675">
    <property type="entry name" value="MPH2"/>
    <property type="match status" value="1"/>
</dbReference>
<reference evidence="3" key="3">
    <citation type="submission" date="2018-08" db="UniProtKB">
        <authorList>
            <consortium name="EnsemblPlants"/>
        </authorList>
    </citation>
    <scope>IDENTIFICATION</scope>
    <source>
        <strain evidence="3">cv. Bd21</strain>
    </source>
</reference>
<evidence type="ECO:0000313" key="2">
    <source>
        <dbReference type="EMBL" id="KQK17461.1"/>
    </source>
</evidence>
<reference evidence="2" key="2">
    <citation type="submission" date="2017-06" db="EMBL/GenBank/DDBJ databases">
        <title>WGS assembly of Brachypodium distachyon.</title>
        <authorList>
            <consortium name="The International Brachypodium Initiative"/>
            <person name="Lucas S."/>
            <person name="Harmon-Smith M."/>
            <person name="Lail K."/>
            <person name="Tice H."/>
            <person name="Grimwood J."/>
            <person name="Bruce D."/>
            <person name="Barry K."/>
            <person name="Shu S."/>
            <person name="Lindquist E."/>
            <person name="Wang M."/>
            <person name="Pitluck S."/>
            <person name="Vogel J.P."/>
            <person name="Garvin D.F."/>
            <person name="Mockler T.C."/>
            <person name="Schmutz J."/>
            <person name="Rokhsar D."/>
            <person name="Bevan M.W."/>
        </authorList>
    </citation>
    <scope>NUCLEOTIDE SEQUENCE</scope>
    <source>
        <strain evidence="2">Bd21</strain>
    </source>
</reference>
<dbReference type="RefSeq" id="XP_003563528.1">
    <property type="nucleotide sequence ID" value="XM_003563480.4"/>
</dbReference>
<evidence type="ECO:0000313" key="3">
    <source>
        <dbReference type="EnsemblPlants" id="KQK17461"/>
    </source>
</evidence>
<dbReference type="OMA" id="GQDHRRE"/>
<sequence>MVAIVTEAWTLAGCGSASSKPSSPAAAAQEGLPLLLHPTAASAGAKAKKFRAVAMDSSSSKCQDNAAVVVVGRRRGMASCLLAALALAASGAGAARAAILEADDDLELLERVKEDKKKRLQKQGLINSSAAETGYLQDLVYKLSKVGQAIDKDDLAAAGDTLGPSSDAPWVQNINAAFSKLSSSTEEKSAVDSFNSSLASLFTSVSNRDVQSSKSAFVSSATALEKWVTLAGLTGKLKGF</sequence>
<dbReference type="KEGG" id="bdi:100825081"/>
<gene>
    <name evidence="3" type="primary">LOC100825081</name>
    <name evidence="2" type="ORF">BRADI_1g34560v3</name>
</gene>
<dbReference type="AlphaFoldDB" id="I1GWT8"/>
<dbReference type="Proteomes" id="UP000008810">
    <property type="component" value="Chromosome 1"/>
</dbReference>
<dbReference type="GO" id="GO:0010206">
    <property type="term" value="P:photosystem II repair"/>
    <property type="evidence" value="ECO:0007669"/>
    <property type="project" value="InterPro"/>
</dbReference>
<dbReference type="HOGENOM" id="CLU_092940_1_0_1"/>
<feature type="domain" description="Maintenance of Photosystem II under High light 2 C-terminal" evidence="1">
    <location>
        <begin position="135"/>
        <end position="239"/>
    </location>
</feature>
<dbReference type="InterPro" id="IPR049072">
    <property type="entry name" value="MPH2_C"/>
</dbReference>
<dbReference type="Gramene" id="KQK17461">
    <property type="protein sequence ID" value="KQK17461"/>
    <property type="gene ID" value="BRADI_1g34560v3"/>
</dbReference>
<evidence type="ECO:0000313" key="4">
    <source>
        <dbReference type="Proteomes" id="UP000008810"/>
    </source>
</evidence>
<protein>
    <recommendedName>
        <fullName evidence="1">Maintenance of Photosystem II under High light 2 C-terminal domain-containing protein</fullName>
    </recommendedName>
</protein>
<dbReference type="OrthoDB" id="1924976at2759"/>
<dbReference type="EMBL" id="CM000880">
    <property type="protein sequence ID" value="KQK17461.1"/>
    <property type="molecule type" value="Genomic_DNA"/>
</dbReference>
<accession>I1GWT8</accession>
<dbReference type="eggNOG" id="ENOG502S54Q">
    <property type="taxonomic scope" value="Eukaryota"/>
</dbReference>
<proteinExistence type="predicted"/>
<reference evidence="2 3" key="1">
    <citation type="journal article" date="2010" name="Nature">
        <title>Genome sequencing and analysis of the model grass Brachypodium distachyon.</title>
        <authorList>
            <consortium name="International Brachypodium Initiative"/>
        </authorList>
    </citation>
    <scope>NUCLEOTIDE SEQUENCE [LARGE SCALE GENOMIC DNA]</scope>
    <source>
        <strain evidence="2">Bd21</strain>
        <strain evidence="3">cv. Bd21</strain>
    </source>
</reference>
<dbReference type="GeneID" id="100825081"/>
<dbReference type="PANTHER" id="PTHR35742">
    <property type="entry name" value="THYLAKOID LUMENAL 16.5 KDA PROTEIN, CHLOROPLASTIC"/>
    <property type="match status" value="1"/>
</dbReference>
<dbReference type="EnsemblPlants" id="KQK17461">
    <property type="protein sequence ID" value="KQK17461"/>
    <property type="gene ID" value="BRADI_1g34560v3"/>
</dbReference>